<dbReference type="EC" id="3.1.26.4" evidence="6 14"/>
<evidence type="ECO:0000256" key="11">
    <source>
        <dbReference type="ARBA" id="ARBA00022759"/>
    </source>
</evidence>
<dbReference type="FunFam" id="3.30.420.10:FF:000006">
    <property type="entry name" value="Ribonuclease HII"/>
    <property type="match status" value="1"/>
</dbReference>
<evidence type="ECO:0000259" key="17">
    <source>
        <dbReference type="PROSITE" id="PS51975"/>
    </source>
</evidence>
<reference evidence="18 19" key="1">
    <citation type="journal article" date="2015" name="Genome Announc.">
        <title>Expanding the biotechnology potential of lactobacilli through comparative genomics of 213 strains and associated genera.</title>
        <authorList>
            <person name="Sun Z."/>
            <person name="Harris H.M."/>
            <person name="McCann A."/>
            <person name="Guo C."/>
            <person name="Argimon S."/>
            <person name="Zhang W."/>
            <person name="Yang X."/>
            <person name="Jeffery I.B."/>
            <person name="Cooney J.C."/>
            <person name="Kagawa T.F."/>
            <person name="Liu W."/>
            <person name="Song Y."/>
            <person name="Salvetti E."/>
            <person name="Wrobel A."/>
            <person name="Rasinkangas P."/>
            <person name="Parkhill J."/>
            <person name="Rea M.C."/>
            <person name="O'Sullivan O."/>
            <person name="Ritari J."/>
            <person name="Douillard F.P."/>
            <person name="Paul Ross R."/>
            <person name="Yang R."/>
            <person name="Briner A.E."/>
            <person name="Felis G.E."/>
            <person name="de Vos W.M."/>
            <person name="Barrangou R."/>
            <person name="Klaenhammer T.R."/>
            <person name="Caufield P.W."/>
            <person name="Cui Y."/>
            <person name="Zhang H."/>
            <person name="O'Toole P.W."/>
        </authorList>
    </citation>
    <scope>NUCLEOTIDE SEQUENCE [LARGE SCALE GENOMIC DNA]</scope>
    <source>
        <strain evidence="18 19">DSM 20509</strain>
    </source>
</reference>
<accession>A0A0R2AJ65</accession>
<dbReference type="RefSeq" id="WP_056976019.1">
    <property type="nucleotide sequence ID" value="NZ_AYYP01000011.1"/>
</dbReference>
<feature type="binding site" evidence="14 15">
    <location>
        <position position="170"/>
    </location>
    <ligand>
        <name>a divalent metal cation</name>
        <dbReference type="ChEBI" id="CHEBI:60240"/>
    </ligand>
</feature>
<evidence type="ECO:0000256" key="8">
    <source>
        <dbReference type="ARBA" id="ARBA00022490"/>
    </source>
</evidence>
<dbReference type="NCBIfam" id="NF000595">
    <property type="entry name" value="PRK00015.1-3"/>
    <property type="match status" value="1"/>
</dbReference>
<comment type="catalytic activity">
    <reaction evidence="1 14 15 16">
        <text>Endonucleolytic cleavage to 5'-phosphomonoester.</text>
        <dbReference type="EC" id="3.1.26.4"/>
    </reaction>
</comment>
<evidence type="ECO:0000256" key="2">
    <source>
        <dbReference type="ARBA" id="ARBA00001946"/>
    </source>
</evidence>
<dbReference type="GO" id="GO:0005737">
    <property type="term" value="C:cytoplasm"/>
    <property type="evidence" value="ECO:0007669"/>
    <property type="project" value="UniProtKB-SubCell"/>
</dbReference>
<dbReference type="PATRIC" id="fig|1423718.3.peg.1066"/>
<evidence type="ECO:0000313" key="18">
    <source>
        <dbReference type="EMBL" id="KRM65732.1"/>
    </source>
</evidence>
<dbReference type="EMBL" id="AYYP01000011">
    <property type="protein sequence ID" value="KRM65732.1"/>
    <property type="molecule type" value="Genomic_DNA"/>
</dbReference>
<evidence type="ECO:0000256" key="3">
    <source>
        <dbReference type="ARBA" id="ARBA00004065"/>
    </source>
</evidence>
<dbReference type="GO" id="GO:0043137">
    <property type="term" value="P:DNA replication, removal of RNA primer"/>
    <property type="evidence" value="ECO:0007669"/>
    <property type="project" value="TreeGrafter"/>
</dbReference>
<dbReference type="CDD" id="cd07182">
    <property type="entry name" value="RNase_HII_bacteria_HII_like"/>
    <property type="match status" value="1"/>
</dbReference>
<keyword evidence="12 14" id="KW-0378">Hydrolase</keyword>
<evidence type="ECO:0000256" key="16">
    <source>
        <dbReference type="RuleBase" id="RU003515"/>
    </source>
</evidence>
<evidence type="ECO:0000313" key="19">
    <source>
        <dbReference type="Proteomes" id="UP000051008"/>
    </source>
</evidence>
<evidence type="ECO:0000256" key="9">
    <source>
        <dbReference type="ARBA" id="ARBA00022722"/>
    </source>
</evidence>
<dbReference type="Pfam" id="PF01351">
    <property type="entry name" value="RNase_HII"/>
    <property type="match status" value="1"/>
</dbReference>
<evidence type="ECO:0000256" key="6">
    <source>
        <dbReference type="ARBA" id="ARBA00012180"/>
    </source>
</evidence>
<evidence type="ECO:0000256" key="1">
    <source>
        <dbReference type="ARBA" id="ARBA00000077"/>
    </source>
</evidence>
<evidence type="ECO:0000256" key="5">
    <source>
        <dbReference type="ARBA" id="ARBA00007383"/>
    </source>
</evidence>
<keyword evidence="8 14" id="KW-0963">Cytoplasm</keyword>
<keyword evidence="10 14" id="KW-0479">Metal-binding</keyword>
<evidence type="ECO:0000256" key="14">
    <source>
        <dbReference type="HAMAP-Rule" id="MF_00052"/>
    </source>
</evidence>
<feature type="binding site" evidence="14 15">
    <location>
        <position position="79"/>
    </location>
    <ligand>
        <name>a divalent metal cation</name>
        <dbReference type="ChEBI" id="CHEBI:60240"/>
    </ligand>
</feature>
<keyword evidence="13 14" id="KW-0464">Manganese</keyword>
<feature type="domain" description="RNase H type-2" evidence="17">
    <location>
        <begin position="72"/>
        <end position="257"/>
    </location>
</feature>
<evidence type="ECO:0000256" key="13">
    <source>
        <dbReference type="ARBA" id="ARBA00023211"/>
    </source>
</evidence>
<dbReference type="InterPro" id="IPR022898">
    <property type="entry name" value="RNase_HII"/>
</dbReference>
<sequence length="257" mass="28304">MTEKLTIKAIKDRLASADLTAAELASFRQDDRKGVISALNSYDKKQARLAQKQLEFEKRLEIERSFWRQGIAYIAGIDEVGRGPLAGPVVSAAVILPTDFALSEVNDSKQLSPKKREELYGKILEQALAVGIGVASNKVIDEVNIYQASRLAMKEAVANLQIQPQQLIIDAMTIDSTIPQLKLIKADAKSASVAAASIVAKVYRDHLMQFYERVYPGYGFVQNDGYGTKQHLAGLAKLGPSPIHRHSFEPVKKALQK</sequence>
<dbReference type="NCBIfam" id="NF000594">
    <property type="entry name" value="PRK00015.1-1"/>
    <property type="match status" value="1"/>
</dbReference>
<evidence type="ECO:0000256" key="12">
    <source>
        <dbReference type="ARBA" id="ARBA00022801"/>
    </source>
</evidence>
<dbReference type="GO" id="GO:0032299">
    <property type="term" value="C:ribonuclease H2 complex"/>
    <property type="evidence" value="ECO:0007669"/>
    <property type="project" value="TreeGrafter"/>
</dbReference>
<dbReference type="GO" id="GO:0006298">
    <property type="term" value="P:mismatch repair"/>
    <property type="evidence" value="ECO:0007669"/>
    <property type="project" value="TreeGrafter"/>
</dbReference>
<dbReference type="OrthoDB" id="9803420at2"/>
<dbReference type="HAMAP" id="MF_00052_B">
    <property type="entry name" value="RNase_HII_B"/>
    <property type="match status" value="1"/>
</dbReference>
<dbReference type="GO" id="GO:0030145">
    <property type="term" value="F:manganese ion binding"/>
    <property type="evidence" value="ECO:0007669"/>
    <property type="project" value="UniProtKB-UniRule"/>
</dbReference>
<dbReference type="AlphaFoldDB" id="A0A0R2AJ65"/>
<comment type="cofactor">
    <cofactor evidence="2">
        <name>Mg(2+)</name>
        <dbReference type="ChEBI" id="CHEBI:18420"/>
    </cofactor>
</comment>
<dbReference type="PANTHER" id="PTHR10954:SF18">
    <property type="entry name" value="RIBONUCLEASE HII"/>
    <property type="match status" value="1"/>
</dbReference>
<comment type="function">
    <text evidence="3 14 16">Endonuclease that specifically degrades the RNA of RNA-DNA hybrids.</text>
</comment>
<dbReference type="Proteomes" id="UP000051008">
    <property type="component" value="Unassembled WGS sequence"/>
</dbReference>
<dbReference type="GO" id="GO:0003723">
    <property type="term" value="F:RNA binding"/>
    <property type="evidence" value="ECO:0007669"/>
    <property type="project" value="UniProtKB-UniRule"/>
</dbReference>
<evidence type="ECO:0000256" key="4">
    <source>
        <dbReference type="ARBA" id="ARBA00004496"/>
    </source>
</evidence>
<keyword evidence="9 14" id="KW-0540">Nuclease</keyword>
<comment type="caution">
    <text evidence="18">The sequence shown here is derived from an EMBL/GenBank/DDBJ whole genome shotgun (WGS) entry which is preliminary data.</text>
</comment>
<dbReference type="InterPro" id="IPR012337">
    <property type="entry name" value="RNaseH-like_sf"/>
</dbReference>
<keyword evidence="19" id="KW-1185">Reference proteome</keyword>
<comment type="subcellular location">
    <subcellularLocation>
        <location evidence="4 14">Cytoplasm</location>
    </subcellularLocation>
</comment>
<dbReference type="PANTHER" id="PTHR10954">
    <property type="entry name" value="RIBONUCLEASE H2 SUBUNIT A"/>
    <property type="match status" value="1"/>
</dbReference>
<feature type="binding site" evidence="14 15">
    <location>
        <position position="78"/>
    </location>
    <ligand>
        <name>a divalent metal cation</name>
        <dbReference type="ChEBI" id="CHEBI:60240"/>
    </ligand>
</feature>
<gene>
    <name evidence="14" type="primary">rnhB</name>
    <name evidence="18" type="ORF">FC14_GL001016</name>
</gene>
<keyword evidence="11 14" id="KW-0255">Endonuclease</keyword>
<dbReference type="InterPro" id="IPR024567">
    <property type="entry name" value="RNase_HII/HIII_dom"/>
</dbReference>
<evidence type="ECO:0000256" key="7">
    <source>
        <dbReference type="ARBA" id="ARBA00019179"/>
    </source>
</evidence>
<dbReference type="SUPFAM" id="SSF53098">
    <property type="entry name" value="Ribonuclease H-like"/>
    <property type="match status" value="1"/>
</dbReference>
<evidence type="ECO:0000256" key="10">
    <source>
        <dbReference type="ARBA" id="ARBA00022723"/>
    </source>
</evidence>
<comment type="cofactor">
    <cofactor evidence="14 15">
        <name>Mn(2+)</name>
        <dbReference type="ChEBI" id="CHEBI:29035"/>
    </cofactor>
    <cofactor evidence="14 15">
        <name>Mg(2+)</name>
        <dbReference type="ChEBI" id="CHEBI:18420"/>
    </cofactor>
    <text evidence="14 15">Manganese or magnesium. Binds 1 divalent metal ion per monomer in the absence of substrate. May bind a second metal ion after substrate binding.</text>
</comment>
<dbReference type="PROSITE" id="PS51975">
    <property type="entry name" value="RNASE_H_2"/>
    <property type="match status" value="1"/>
</dbReference>
<dbReference type="InterPro" id="IPR001352">
    <property type="entry name" value="RNase_HII/HIII"/>
</dbReference>
<proteinExistence type="inferred from homology"/>
<dbReference type="Gene3D" id="3.30.420.10">
    <property type="entry name" value="Ribonuclease H-like superfamily/Ribonuclease H"/>
    <property type="match status" value="1"/>
</dbReference>
<evidence type="ECO:0000256" key="15">
    <source>
        <dbReference type="PROSITE-ProRule" id="PRU01319"/>
    </source>
</evidence>
<dbReference type="InterPro" id="IPR036397">
    <property type="entry name" value="RNaseH_sf"/>
</dbReference>
<protein>
    <recommendedName>
        <fullName evidence="7 14">Ribonuclease HII</fullName>
        <shortName evidence="14">RNase HII</shortName>
        <ecNumber evidence="6 14">3.1.26.4</ecNumber>
    </recommendedName>
</protein>
<name>A0A0R2AJ65_9LACO</name>
<dbReference type="GO" id="GO:0004523">
    <property type="term" value="F:RNA-DNA hybrid ribonuclease activity"/>
    <property type="evidence" value="ECO:0007669"/>
    <property type="project" value="UniProtKB-UniRule"/>
</dbReference>
<organism evidence="18 19">
    <name type="scientific">Ligilactobacillus agilis DSM 20509</name>
    <dbReference type="NCBI Taxonomy" id="1423718"/>
    <lineage>
        <taxon>Bacteria</taxon>
        <taxon>Bacillati</taxon>
        <taxon>Bacillota</taxon>
        <taxon>Bacilli</taxon>
        <taxon>Lactobacillales</taxon>
        <taxon>Lactobacillaceae</taxon>
        <taxon>Ligilactobacillus</taxon>
    </lineage>
</organism>
<comment type="similarity">
    <text evidence="5 14 16">Belongs to the RNase HII family.</text>
</comment>